<protein>
    <recommendedName>
        <fullName evidence="4">DUF1501 domain-containing protein</fullName>
    </recommendedName>
</protein>
<evidence type="ECO:0000256" key="1">
    <source>
        <dbReference type="SAM" id="MobiDB-lite"/>
    </source>
</evidence>
<dbReference type="InterPro" id="IPR010869">
    <property type="entry name" value="DUF1501"/>
</dbReference>
<dbReference type="RefSeq" id="WP_138228698.1">
    <property type="nucleotide sequence ID" value="NZ_AP022577.1"/>
</dbReference>
<reference evidence="2 3" key="1">
    <citation type="journal article" date="2019" name="Emerg. Microbes Infect.">
        <title>Comprehensive subspecies identification of 175 nontuberculous mycobacteria species based on 7547 genomic profiles.</title>
        <authorList>
            <person name="Matsumoto Y."/>
            <person name="Kinjo T."/>
            <person name="Motooka D."/>
            <person name="Nabeya D."/>
            <person name="Jung N."/>
            <person name="Uechi K."/>
            <person name="Horii T."/>
            <person name="Iida T."/>
            <person name="Fujita J."/>
            <person name="Nakamura S."/>
        </authorList>
    </citation>
    <scope>NUCLEOTIDE SEQUENCE [LARGE SCALE GENOMIC DNA]</scope>
    <source>
        <strain evidence="2 3">JCM 15296</strain>
    </source>
</reference>
<evidence type="ECO:0000313" key="2">
    <source>
        <dbReference type="EMBL" id="BBX86292.1"/>
    </source>
</evidence>
<keyword evidence="3" id="KW-1185">Reference proteome</keyword>
<dbReference type="PANTHER" id="PTHR43737">
    <property type="entry name" value="BLL7424 PROTEIN"/>
    <property type="match status" value="1"/>
</dbReference>
<organism evidence="2 3">
    <name type="scientific">Mycolicibacterium aubagnense</name>
    <dbReference type="NCBI Taxonomy" id="319707"/>
    <lineage>
        <taxon>Bacteria</taxon>
        <taxon>Bacillati</taxon>
        <taxon>Actinomycetota</taxon>
        <taxon>Actinomycetes</taxon>
        <taxon>Mycobacteriales</taxon>
        <taxon>Mycobacteriaceae</taxon>
        <taxon>Mycolicibacterium</taxon>
    </lineage>
</organism>
<dbReference type="Proteomes" id="UP000465609">
    <property type="component" value="Chromosome"/>
</dbReference>
<feature type="region of interest" description="Disordered" evidence="1">
    <location>
        <begin position="221"/>
        <end position="252"/>
    </location>
</feature>
<evidence type="ECO:0008006" key="4">
    <source>
        <dbReference type="Google" id="ProtNLM"/>
    </source>
</evidence>
<dbReference type="Pfam" id="PF07394">
    <property type="entry name" value="DUF1501"/>
    <property type="match status" value="1"/>
</dbReference>
<dbReference type="PANTHER" id="PTHR43737:SF1">
    <property type="entry name" value="DUF1501 DOMAIN-CONTAINING PROTEIN"/>
    <property type="match status" value="1"/>
</dbReference>
<dbReference type="EMBL" id="AP022577">
    <property type="protein sequence ID" value="BBX86292.1"/>
    <property type="molecule type" value="Genomic_DNA"/>
</dbReference>
<dbReference type="PROSITE" id="PS51318">
    <property type="entry name" value="TAT"/>
    <property type="match status" value="1"/>
</dbReference>
<sequence length="410" mass="43232">MVEMNRRRFLFASTGLTAAGLLAGATFGLPDLLQAAHDRPLAQGSGILVLVTMYGGNDGINTLIPYADSAYHQSRPELAYAASEVLHLDSAFGLNPGMRGLAGLWQKRQLAVIRGVGYPKPDHSHFRSMDIWQTASPDEPVPTGWIGRWLDATGDDPLRAVNIGTVLPPLAVGEKVTAAALSVNGDHTVKSFANTIDALGAPAAQDTPAMAMVRQSYRAAQRTDAALQPATQAGTRPASHKGKSPTAKSKSGNALADQLGVVARCIKAGVPTRVYSVSLGGFDTHADERGTQQRLLGQLDAAVTGFLDQIAGDPHGRNVVLMAYSEFGRRVRANASQGTDHGTAGPMFIAGAPVKGGFYGDEPSLTDLDNGDLKVTTDFRDVYHEVLTRTLGTDPGPVVGSNRKDLGFLA</sequence>
<evidence type="ECO:0000313" key="3">
    <source>
        <dbReference type="Proteomes" id="UP000465609"/>
    </source>
</evidence>
<dbReference type="InterPro" id="IPR006311">
    <property type="entry name" value="TAT_signal"/>
</dbReference>
<accession>A0ABN5YWK4</accession>
<name>A0ABN5YWK4_9MYCO</name>
<proteinExistence type="predicted"/>
<gene>
    <name evidence="2" type="ORF">MAUB_41650</name>
</gene>